<dbReference type="Gene3D" id="3.40.50.720">
    <property type="entry name" value="NAD(P)-binding Rossmann-like Domain"/>
    <property type="match status" value="1"/>
</dbReference>
<evidence type="ECO:0000259" key="1">
    <source>
        <dbReference type="Pfam" id="PF01118"/>
    </source>
</evidence>
<evidence type="ECO:0000313" key="2">
    <source>
        <dbReference type="EMBL" id="SVD59564.1"/>
    </source>
</evidence>
<dbReference type="InterPro" id="IPR036291">
    <property type="entry name" value="NAD(P)-bd_dom_sf"/>
</dbReference>
<reference evidence="2" key="1">
    <citation type="submission" date="2018-05" db="EMBL/GenBank/DDBJ databases">
        <authorList>
            <person name="Lanie J.A."/>
            <person name="Ng W.-L."/>
            <person name="Kazmierczak K.M."/>
            <person name="Andrzejewski T.M."/>
            <person name="Davidsen T.M."/>
            <person name="Wayne K.J."/>
            <person name="Tettelin H."/>
            <person name="Glass J.I."/>
            <person name="Rusch D."/>
            <person name="Podicherti R."/>
            <person name="Tsui H.-C.T."/>
            <person name="Winkler M.E."/>
        </authorList>
    </citation>
    <scope>NUCLEOTIDE SEQUENCE</scope>
</reference>
<dbReference type="EMBL" id="UINC01160747">
    <property type="protein sequence ID" value="SVD59564.1"/>
    <property type="molecule type" value="Genomic_DNA"/>
</dbReference>
<dbReference type="AlphaFoldDB" id="A0A382WLU9"/>
<name>A0A382WLU9_9ZZZZ</name>
<dbReference type="PANTHER" id="PTHR46278">
    <property type="entry name" value="DEHYDROGENASE, PUTATIVE-RELATED"/>
    <property type="match status" value="1"/>
</dbReference>
<organism evidence="2">
    <name type="scientific">marine metagenome</name>
    <dbReference type="NCBI Taxonomy" id="408172"/>
    <lineage>
        <taxon>unclassified sequences</taxon>
        <taxon>metagenomes</taxon>
        <taxon>ecological metagenomes</taxon>
    </lineage>
</organism>
<feature type="domain" description="Semialdehyde dehydrogenase NAD-binding" evidence="1">
    <location>
        <begin position="5"/>
        <end position="63"/>
    </location>
</feature>
<protein>
    <recommendedName>
        <fullName evidence="1">Semialdehyde dehydrogenase NAD-binding domain-containing protein</fullName>
    </recommendedName>
</protein>
<dbReference type="InterPro" id="IPR000534">
    <property type="entry name" value="Semialdehyde_DH_NAD-bd"/>
</dbReference>
<dbReference type="Pfam" id="PF01118">
    <property type="entry name" value="Semialdhyde_dh"/>
    <property type="match status" value="1"/>
</dbReference>
<proteinExistence type="predicted"/>
<feature type="non-terminal residue" evidence="2">
    <location>
        <position position="64"/>
    </location>
</feature>
<gene>
    <name evidence="2" type="ORF">METZ01_LOCUS412418</name>
</gene>
<accession>A0A382WLU9</accession>
<sequence length="64" mass="7226">METHNITIVGGSGIVGREFLKILDEQNIPVGKIRILATRRSAGTEIFFRDQKIIVEETNPEIFN</sequence>
<dbReference type="GO" id="GO:0016620">
    <property type="term" value="F:oxidoreductase activity, acting on the aldehyde or oxo group of donors, NAD or NADP as acceptor"/>
    <property type="evidence" value="ECO:0007669"/>
    <property type="project" value="InterPro"/>
</dbReference>
<dbReference type="GO" id="GO:0051287">
    <property type="term" value="F:NAD binding"/>
    <property type="evidence" value="ECO:0007669"/>
    <property type="project" value="InterPro"/>
</dbReference>
<dbReference type="PANTHER" id="PTHR46278:SF2">
    <property type="entry name" value="ASPARTATE-SEMIALDEHYDE DEHYDROGENASE"/>
    <property type="match status" value="1"/>
</dbReference>
<dbReference type="SUPFAM" id="SSF51735">
    <property type="entry name" value="NAD(P)-binding Rossmann-fold domains"/>
    <property type="match status" value="1"/>
</dbReference>